<accession>X1REX4</accession>
<feature type="non-terminal residue" evidence="1">
    <location>
        <position position="1"/>
    </location>
</feature>
<name>X1REX4_9ZZZZ</name>
<reference evidence="1" key="1">
    <citation type="journal article" date="2014" name="Front. Microbiol.">
        <title>High frequency of phylogenetically diverse reductive dehalogenase-homologous genes in deep subseafloor sedimentary metagenomes.</title>
        <authorList>
            <person name="Kawai M."/>
            <person name="Futagami T."/>
            <person name="Toyoda A."/>
            <person name="Takaki Y."/>
            <person name="Nishi S."/>
            <person name="Hori S."/>
            <person name="Arai W."/>
            <person name="Tsubouchi T."/>
            <person name="Morono Y."/>
            <person name="Uchiyama I."/>
            <person name="Ito T."/>
            <person name="Fujiyama A."/>
            <person name="Inagaki F."/>
            <person name="Takami H."/>
        </authorList>
    </citation>
    <scope>NUCLEOTIDE SEQUENCE</scope>
    <source>
        <strain evidence="1">Expedition CK06-06</strain>
    </source>
</reference>
<comment type="caution">
    <text evidence="1">The sequence shown here is derived from an EMBL/GenBank/DDBJ whole genome shotgun (WGS) entry which is preliminary data.</text>
</comment>
<dbReference type="AlphaFoldDB" id="X1REX4"/>
<evidence type="ECO:0000313" key="1">
    <source>
        <dbReference type="EMBL" id="GAI65531.1"/>
    </source>
</evidence>
<gene>
    <name evidence="1" type="ORF">S06H3_66261</name>
</gene>
<organism evidence="1">
    <name type="scientific">marine sediment metagenome</name>
    <dbReference type="NCBI Taxonomy" id="412755"/>
    <lineage>
        <taxon>unclassified sequences</taxon>
        <taxon>metagenomes</taxon>
        <taxon>ecological metagenomes</taxon>
    </lineage>
</organism>
<proteinExistence type="predicted"/>
<dbReference type="EMBL" id="BARV01045053">
    <property type="protein sequence ID" value="GAI65531.1"/>
    <property type="molecule type" value="Genomic_DNA"/>
</dbReference>
<feature type="non-terminal residue" evidence="1">
    <location>
        <position position="66"/>
    </location>
</feature>
<protein>
    <submittedName>
        <fullName evidence="1">Uncharacterized protein</fullName>
    </submittedName>
</protein>
<sequence>GKLGAHPIGWLGDTAYRYRCRQHFCWTKIFWISFGVDGTPEHRHIHSILLLLMLGGEGGIRTHEAF</sequence>